<feature type="non-terminal residue" evidence="1">
    <location>
        <position position="89"/>
    </location>
</feature>
<organism evidence="1 2">
    <name type="scientific">Rotaria magnacalcarata</name>
    <dbReference type="NCBI Taxonomy" id="392030"/>
    <lineage>
        <taxon>Eukaryota</taxon>
        <taxon>Metazoa</taxon>
        <taxon>Spiralia</taxon>
        <taxon>Gnathifera</taxon>
        <taxon>Rotifera</taxon>
        <taxon>Eurotatoria</taxon>
        <taxon>Bdelloidea</taxon>
        <taxon>Philodinida</taxon>
        <taxon>Philodinidae</taxon>
        <taxon>Rotaria</taxon>
    </lineage>
</organism>
<reference evidence="1" key="1">
    <citation type="submission" date="2021-02" db="EMBL/GenBank/DDBJ databases">
        <authorList>
            <person name="Nowell W R."/>
        </authorList>
    </citation>
    <scope>NUCLEOTIDE SEQUENCE</scope>
</reference>
<accession>A0A820PBH4</accession>
<dbReference type="AlphaFoldDB" id="A0A820PBH4"/>
<protein>
    <submittedName>
        <fullName evidence="1">Uncharacterized protein</fullName>
    </submittedName>
</protein>
<sequence>MGFHIKYLNPNSSLNDYIQGQRYIPLLFLAVEHRSIASIKCLLELGIPLTGQLDTIGEYSGLKSFQAQSEELQRTDIMDIINNLEDTDE</sequence>
<dbReference type="EMBL" id="CAJOBF010025116">
    <property type="protein sequence ID" value="CAF4402077.1"/>
    <property type="molecule type" value="Genomic_DNA"/>
</dbReference>
<comment type="caution">
    <text evidence="1">The sequence shown here is derived from an EMBL/GenBank/DDBJ whole genome shotgun (WGS) entry which is preliminary data.</text>
</comment>
<name>A0A820PBH4_9BILA</name>
<proteinExistence type="predicted"/>
<evidence type="ECO:0000313" key="1">
    <source>
        <dbReference type="EMBL" id="CAF4402077.1"/>
    </source>
</evidence>
<evidence type="ECO:0000313" key="2">
    <source>
        <dbReference type="Proteomes" id="UP000663842"/>
    </source>
</evidence>
<dbReference type="Proteomes" id="UP000663842">
    <property type="component" value="Unassembled WGS sequence"/>
</dbReference>
<gene>
    <name evidence="1" type="ORF">UXM345_LOCUS38238</name>
</gene>